<name>A0A1G2T2G3_9BACT</name>
<protein>
    <recommendedName>
        <fullName evidence="1">Helicase/UvrB N-terminal domain-containing protein</fullName>
    </recommendedName>
</protein>
<dbReference type="AlphaFoldDB" id="A0A1G2T2G3"/>
<dbReference type="SUPFAM" id="SSF52540">
    <property type="entry name" value="P-loop containing nucleoside triphosphate hydrolases"/>
    <property type="match status" value="2"/>
</dbReference>
<dbReference type="Proteomes" id="UP000177746">
    <property type="component" value="Unassembled WGS sequence"/>
</dbReference>
<sequence length="852" mass="98331">MHKAMDSFFLQNIQKQVAQWRADGYAGVHKETENILSHIRRVAFLHEPQIEALETYIFLKEVIGNKPSVEVFRQSFQNELELIRALGISDKEAFELAYDKKKNEKIQAILDEKFGTSDYANQVYALTMGSGKTILMAVMMLYDFVLSFYHKDDERFAKNALVFAPDTTIIESLKEIKTFDYSRVLPKEYENIILNIKYHYLESTDTALAPNGNYNVIVSNSQKIILKTRSEDGSNATRRLFGDKNELGKREIENIRLQAIRQLGSLQIFVDEAHHSYGKTLEGTLKKTRQTIDYLHKHTPLVSVVNLTGTPYVNNKMISDVVYHFGLKQGIEKGILKQVRILDYGVVRSQKFLEEVIDTFISEYDKKRLEGRLPKIAFFASSISDLQNDLKPKLERILAERNVSPTTILEYHTEAEENANEFKQLDTAESKKQFVLLVGKGTEGWNCRSLVSVALYKKPKSTILVLQSTTRCLRSIGDNSTRAHIFLSKENYKILDKELKNNFASSISELNAQDQKMAEHTLDVEKRKTIKVKKVLKEILAVQEANAKNIKVDFRKFKPEQYQSFVSEGGIFLEDEGRAGYTEARAVRKLEDKNDLTFYEIAEIINRYTHLPCVVIDDILSGSGKKRDEFVKLTNANIALVLFVIQEILKSAYKYEEKTETVEEELELTKLFPFKISVQQGRSALVVYKEAEELDGRKGRLGFHINPYPFDSGDEKDLFRYLRGVLDKQETIKDVYFTGARVCADPSRTDFYFEYWSPEQKRVGRYFPDFLIETSKERFIVIEAKGGEEQSDYEANKKSYKGKLENLTNEVLAKEIGFNDFQSVNKNFEYRIIFNASLQREQVRLFEELVKK</sequence>
<dbReference type="GO" id="GO:0016787">
    <property type="term" value="F:hydrolase activity"/>
    <property type="evidence" value="ECO:0007669"/>
    <property type="project" value="InterPro"/>
</dbReference>
<dbReference type="Pfam" id="PF04851">
    <property type="entry name" value="ResIII"/>
    <property type="match status" value="1"/>
</dbReference>
<proteinExistence type="predicted"/>
<accession>A0A1G2T2G3</accession>
<feature type="domain" description="Helicase/UvrB N-terminal" evidence="1">
    <location>
        <begin position="121"/>
        <end position="311"/>
    </location>
</feature>
<dbReference type="InterPro" id="IPR027417">
    <property type="entry name" value="P-loop_NTPase"/>
</dbReference>
<dbReference type="InterPro" id="IPR006935">
    <property type="entry name" value="Helicase/UvrB_N"/>
</dbReference>
<evidence type="ECO:0000259" key="1">
    <source>
        <dbReference type="Pfam" id="PF04851"/>
    </source>
</evidence>
<dbReference type="GO" id="GO:0005524">
    <property type="term" value="F:ATP binding"/>
    <property type="evidence" value="ECO:0007669"/>
    <property type="project" value="InterPro"/>
</dbReference>
<gene>
    <name evidence="2" type="ORF">A2665_00230</name>
</gene>
<dbReference type="Gene3D" id="3.40.50.300">
    <property type="entry name" value="P-loop containing nucleotide triphosphate hydrolases"/>
    <property type="match status" value="2"/>
</dbReference>
<organism evidence="2 3">
    <name type="scientific">Candidatus Zambryskibacteria bacterium RIFCSPHIGHO2_01_FULL_46_30</name>
    <dbReference type="NCBI Taxonomy" id="1802739"/>
    <lineage>
        <taxon>Bacteria</taxon>
        <taxon>Candidatus Zambryskiibacteriota</taxon>
    </lineage>
</organism>
<comment type="caution">
    <text evidence="2">The sequence shown here is derived from an EMBL/GenBank/DDBJ whole genome shotgun (WGS) entry which is preliminary data.</text>
</comment>
<evidence type="ECO:0000313" key="2">
    <source>
        <dbReference type="EMBL" id="OHA91477.1"/>
    </source>
</evidence>
<reference evidence="2 3" key="1">
    <citation type="journal article" date="2016" name="Nat. Commun.">
        <title>Thousands of microbial genomes shed light on interconnected biogeochemical processes in an aquifer system.</title>
        <authorList>
            <person name="Anantharaman K."/>
            <person name="Brown C.T."/>
            <person name="Hug L.A."/>
            <person name="Sharon I."/>
            <person name="Castelle C.J."/>
            <person name="Probst A.J."/>
            <person name="Thomas B.C."/>
            <person name="Singh A."/>
            <person name="Wilkins M.J."/>
            <person name="Karaoz U."/>
            <person name="Brodie E.L."/>
            <person name="Williams K.H."/>
            <person name="Hubbard S.S."/>
            <person name="Banfield J.F."/>
        </authorList>
    </citation>
    <scope>NUCLEOTIDE SEQUENCE [LARGE SCALE GENOMIC DNA]</scope>
</reference>
<dbReference type="GO" id="GO:0003677">
    <property type="term" value="F:DNA binding"/>
    <property type="evidence" value="ECO:0007669"/>
    <property type="project" value="InterPro"/>
</dbReference>
<dbReference type="EMBL" id="MHVI01000016">
    <property type="protein sequence ID" value="OHA91477.1"/>
    <property type="molecule type" value="Genomic_DNA"/>
</dbReference>
<evidence type="ECO:0000313" key="3">
    <source>
        <dbReference type="Proteomes" id="UP000177746"/>
    </source>
</evidence>